<keyword evidence="5" id="KW-0804">Transcription</keyword>
<dbReference type="InterPro" id="IPR000524">
    <property type="entry name" value="Tscrpt_reg_HTH_GntR"/>
</dbReference>
<dbReference type="SUPFAM" id="SSF53383">
    <property type="entry name" value="PLP-dependent transferases"/>
    <property type="match status" value="1"/>
</dbReference>
<dbReference type="RefSeq" id="WP_316016469.1">
    <property type="nucleotide sequence ID" value="NZ_JAWDID010000002.1"/>
</dbReference>
<dbReference type="Gene3D" id="3.40.640.10">
    <property type="entry name" value="Type I PLP-dependent aspartate aminotransferase-like (Major domain)"/>
    <property type="match status" value="1"/>
</dbReference>
<evidence type="ECO:0000259" key="6">
    <source>
        <dbReference type="PROSITE" id="PS50949"/>
    </source>
</evidence>
<comment type="similarity">
    <text evidence="1">In the C-terminal section; belongs to the class-I pyridoxal-phosphate-dependent aminotransferase family.</text>
</comment>
<dbReference type="GO" id="GO:0008483">
    <property type="term" value="F:transaminase activity"/>
    <property type="evidence" value="ECO:0007669"/>
    <property type="project" value="UniProtKB-KW"/>
</dbReference>
<keyword evidence="4" id="KW-0238">DNA-binding</keyword>
<evidence type="ECO:0000256" key="3">
    <source>
        <dbReference type="ARBA" id="ARBA00023015"/>
    </source>
</evidence>
<dbReference type="EMBL" id="JAWDID010000002">
    <property type="protein sequence ID" value="MDU0338521.1"/>
    <property type="molecule type" value="Genomic_DNA"/>
</dbReference>
<name>A0ABU3S183_9HYPH</name>
<dbReference type="PROSITE" id="PS50949">
    <property type="entry name" value="HTH_GNTR"/>
    <property type="match status" value="1"/>
</dbReference>
<keyword evidence="7" id="KW-0808">Transferase</keyword>
<comment type="caution">
    <text evidence="7">The sequence shown here is derived from an EMBL/GenBank/DDBJ whole genome shotgun (WGS) entry which is preliminary data.</text>
</comment>
<dbReference type="PANTHER" id="PTHR46577">
    <property type="entry name" value="HTH-TYPE TRANSCRIPTIONAL REGULATORY PROTEIN GABR"/>
    <property type="match status" value="1"/>
</dbReference>
<evidence type="ECO:0000256" key="1">
    <source>
        <dbReference type="ARBA" id="ARBA00005384"/>
    </source>
</evidence>
<dbReference type="Gene3D" id="1.10.10.10">
    <property type="entry name" value="Winged helix-like DNA-binding domain superfamily/Winged helix DNA-binding domain"/>
    <property type="match status" value="1"/>
</dbReference>
<protein>
    <submittedName>
        <fullName evidence="7">PLP-dependent aminotransferase family protein</fullName>
    </submittedName>
</protein>
<dbReference type="InterPro" id="IPR015421">
    <property type="entry name" value="PyrdxlP-dep_Trfase_major"/>
</dbReference>
<dbReference type="SUPFAM" id="SSF46785">
    <property type="entry name" value="Winged helix' DNA-binding domain"/>
    <property type="match status" value="1"/>
</dbReference>
<evidence type="ECO:0000256" key="4">
    <source>
        <dbReference type="ARBA" id="ARBA00023125"/>
    </source>
</evidence>
<dbReference type="Pfam" id="PF00392">
    <property type="entry name" value="GntR"/>
    <property type="match status" value="1"/>
</dbReference>
<dbReference type="CDD" id="cd07377">
    <property type="entry name" value="WHTH_GntR"/>
    <property type="match status" value="1"/>
</dbReference>
<organism evidence="7 8">
    <name type="scientific">Bosea rubneri</name>
    <dbReference type="NCBI Taxonomy" id="3075434"/>
    <lineage>
        <taxon>Bacteria</taxon>
        <taxon>Pseudomonadati</taxon>
        <taxon>Pseudomonadota</taxon>
        <taxon>Alphaproteobacteria</taxon>
        <taxon>Hyphomicrobiales</taxon>
        <taxon>Boseaceae</taxon>
        <taxon>Bosea</taxon>
    </lineage>
</organism>
<reference evidence="7 8" key="1">
    <citation type="submission" date="2023-09" db="EMBL/GenBank/DDBJ databases">
        <title>Whole genome shotgun sequencing (WGS) of Bosea sp. ZW T0_25, isolated from stored onions (Allium cepa).</title>
        <authorList>
            <person name="Stoll D.A."/>
            <person name="Huch M."/>
        </authorList>
    </citation>
    <scope>NUCLEOTIDE SEQUENCE [LARGE SCALE GENOMIC DNA]</scope>
    <source>
        <strain evidence="7 8">ZW T0_25</strain>
    </source>
</reference>
<evidence type="ECO:0000256" key="2">
    <source>
        <dbReference type="ARBA" id="ARBA00022898"/>
    </source>
</evidence>
<evidence type="ECO:0000313" key="7">
    <source>
        <dbReference type="EMBL" id="MDU0338521.1"/>
    </source>
</evidence>
<dbReference type="InterPro" id="IPR036388">
    <property type="entry name" value="WH-like_DNA-bd_sf"/>
</dbReference>
<sequence>MWRPRLIESARMKYLGIVEALEADIRSARVARGDRLPPQRAIAEALGVDLTTVTRAFNEARRRGLVEAQAGRGTFISEKLDGSAAPERAQPLLDLSMNIPPQPAAVDFRKIVPGGIAGVLASPRGLLSLHYQESTGAEADRQIAANRLAHWIEGATADRVVIAGGAQSALFALCDLLLTRGDMIAAGAMTYPGLKAVAFQKGLVLEPLEMDDKGIIPDAFERACRDRAPKALYVIPSIDNPTTATLPEDRRRALAAIARKHDVTIIEDDPYAPLRAERAPALAELAPDITWHLATLSKCATPALRVAYVVAPSAKKALRLAGVLRATILMAPPLMSALASRWIADGMLDDITQAIRTENAQRQKLAASILGDVAFAADPQGHHLWLRLPEHWRASDFAEHADRAGVSIVPSSAFAVTAHPIEAVRISLGVAPDRGALEDGLTLLAGLIGQPPLGSKAVV</sequence>
<dbReference type="InterPro" id="IPR051446">
    <property type="entry name" value="HTH_trans_reg/aminotransferase"/>
</dbReference>
<dbReference type="InterPro" id="IPR036390">
    <property type="entry name" value="WH_DNA-bd_sf"/>
</dbReference>
<proteinExistence type="inferred from homology"/>
<dbReference type="PANTHER" id="PTHR46577:SF1">
    <property type="entry name" value="HTH-TYPE TRANSCRIPTIONAL REGULATORY PROTEIN GABR"/>
    <property type="match status" value="1"/>
</dbReference>
<dbReference type="InterPro" id="IPR015424">
    <property type="entry name" value="PyrdxlP-dep_Trfase"/>
</dbReference>
<dbReference type="SMART" id="SM00345">
    <property type="entry name" value="HTH_GNTR"/>
    <property type="match status" value="1"/>
</dbReference>
<keyword evidence="3" id="KW-0805">Transcription regulation</keyword>
<evidence type="ECO:0000256" key="5">
    <source>
        <dbReference type="ARBA" id="ARBA00023163"/>
    </source>
</evidence>
<dbReference type="Pfam" id="PF00155">
    <property type="entry name" value="Aminotran_1_2"/>
    <property type="match status" value="1"/>
</dbReference>
<keyword evidence="7" id="KW-0032">Aminotransferase</keyword>
<dbReference type="CDD" id="cd00609">
    <property type="entry name" value="AAT_like"/>
    <property type="match status" value="1"/>
</dbReference>
<keyword evidence="8" id="KW-1185">Reference proteome</keyword>
<feature type="domain" description="HTH gntR-type" evidence="6">
    <location>
        <begin position="11"/>
        <end position="79"/>
    </location>
</feature>
<evidence type="ECO:0000313" key="8">
    <source>
        <dbReference type="Proteomes" id="UP001254257"/>
    </source>
</evidence>
<dbReference type="Proteomes" id="UP001254257">
    <property type="component" value="Unassembled WGS sequence"/>
</dbReference>
<keyword evidence="2" id="KW-0663">Pyridoxal phosphate</keyword>
<gene>
    <name evidence="7" type="ORF">RKE40_01435</name>
</gene>
<accession>A0ABU3S183</accession>
<dbReference type="InterPro" id="IPR004839">
    <property type="entry name" value="Aminotransferase_I/II_large"/>
</dbReference>